<reference evidence="2 3" key="1">
    <citation type="submission" date="2017-02" db="EMBL/GenBank/DDBJ databases">
        <authorList>
            <person name="Peterson S.W."/>
        </authorList>
    </citation>
    <scope>NUCLEOTIDE SEQUENCE [LARGE SCALE GENOMIC DNA]</scope>
    <source>
        <strain evidence="2 3">DSM 22323</strain>
    </source>
</reference>
<evidence type="ECO:0000313" key="3">
    <source>
        <dbReference type="Proteomes" id="UP000191112"/>
    </source>
</evidence>
<dbReference type="AlphaFoldDB" id="A0A1T5EJJ5"/>
<keyword evidence="3" id="KW-1185">Reference proteome</keyword>
<dbReference type="Proteomes" id="UP000191112">
    <property type="component" value="Unassembled WGS sequence"/>
</dbReference>
<dbReference type="SUPFAM" id="SSF51126">
    <property type="entry name" value="Pectin lyase-like"/>
    <property type="match status" value="1"/>
</dbReference>
<accession>A0A1T5EJJ5</accession>
<organism evidence="2 3">
    <name type="scientific">Soonwooa buanensis</name>
    <dbReference type="NCBI Taxonomy" id="619805"/>
    <lineage>
        <taxon>Bacteria</taxon>
        <taxon>Pseudomonadati</taxon>
        <taxon>Bacteroidota</taxon>
        <taxon>Flavobacteriia</taxon>
        <taxon>Flavobacteriales</taxon>
        <taxon>Weeksellaceae</taxon>
        <taxon>Chryseobacterium group</taxon>
        <taxon>Soonwooa</taxon>
    </lineage>
</organism>
<dbReference type="EMBL" id="FUYZ01000003">
    <property type="protein sequence ID" value="SKB83928.1"/>
    <property type="molecule type" value="Genomic_DNA"/>
</dbReference>
<sequence length="464" mass="51786">MKLRVLLGLAFWCALFLFSCKNDDIVFDTPAQSLKFSTDTVFCDTVYNQMRSETYAVKVYNNDNKDVQIPRISLEGGNASLYRINVDGKAGTDFRNVPLRKNDSLFVFVEIAPTANAPEAIAEDKVVFETSAGQQKVTLFSVVQDAEYFIQSDKNPNILTEDTTWKNDKAKIIFGDLTLAEGKRLTVEKGTKVYFHKKSGLNISKNAMLDVQGEYQNEVTFRGDRNDTRYDTLPANWNGIRMEAASTLNMNYAKVYGGTVGLQLKDNIATINNSIIHTFQSFGIYAIGANLKTNNLVMNNCGEADLAIFKGGSYNLTYSTFANYWDLNGSLSGLSIYATNSWKDGDNEYKEPLVFNMTNSIAYNNLSNAVLFAPTTGQVFNYNIKNSLLKYDDKAGFAFENNNNIQNSIKNVEPKFANYYIHKMNLRVKEGSGAIGKGIRLVAGEKDITGTERKNPSTIGAYEF</sequence>
<gene>
    <name evidence="2" type="ORF">SAMN05660477_01452</name>
</gene>
<evidence type="ECO:0000313" key="2">
    <source>
        <dbReference type="EMBL" id="SKB83928.1"/>
    </source>
</evidence>
<evidence type="ECO:0008006" key="4">
    <source>
        <dbReference type="Google" id="ProtNLM"/>
    </source>
</evidence>
<name>A0A1T5EJJ5_9FLAO</name>
<evidence type="ECO:0000256" key="1">
    <source>
        <dbReference type="SAM" id="SignalP"/>
    </source>
</evidence>
<keyword evidence="1" id="KW-0732">Signal</keyword>
<feature type="signal peptide" evidence="1">
    <location>
        <begin position="1"/>
        <end position="21"/>
    </location>
</feature>
<protein>
    <recommendedName>
        <fullName evidence="4">Right handed beta helix region</fullName>
    </recommendedName>
</protein>
<dbReference type="InterPro" id="IPR011050">
    <property type="entry name" value="Pectin_lyase_fold/virulence"/>
</dbReference>
<dbReference type="RefSeq" id="WP_079666693.1">
    <property type="nucleotide sequence ID" value="NZ_FUYZ01000003.1"/>
</dbReference>
<feature type="chain" id="PRO_5013250673" description="Right handed beta helix region" evidence="1">
    <location>
        <begin position="22"/>
        <end position="464"/>
    </location>
</feature>
<dbReference type="STRING" id="619805.SAMN05660477_01452"/>
<dbReference type="PROSITE" id="PS51257">
    <property type="entry name" value="PROKAR_LIPOPROTEIN"/>
    <property type="match status" value="1"/>
</dbReference>
<dbReference type="OrthoDB" id="1111178at2"/>
<proteinExistence type="predicted"/>